<evidence type="ECO:0000313" key="1">
    <source>
        <dbReference type="EMBL" id="KAJ8462710.1"/>
    </source>
</evidence>
<reference evidence="1" key="1">
    <citation type="submission" date="2022-11" db="EMBL/GenBank/DDBJ databases">
        <title>Genome Sequence of Cubamyces cubensis.</title>
        <authorList>
            <person name="Buettner E."/>
        </authorList>
    </citation>
    <scope>NUCLEOTIDE SEQUENCE</scope>
    <source>
        <strain evidence="1">MPL-01</strain>
    </source>
</reference>
<keyword evidence="2" id="KW-1185">Reference proteome</keyword>
<evidence type="ECO:0000313" key="2">
    <source>
        <dbReference type="Proteomes" id="UP001215151"/>
    </source>
</evidence>
<sequence>MPPKAEKAKPKPRPTVPIETIHDILDSLANDKTTLCSCATASQAFLPRVREHLYCNIVLDGHALEKLTSLNDALDSNPALASLVKTLSLSRLAVITSHHETRSRPVVLVPDLLPFYRLTFLRSLVLEEMHLHRPDDLVRIAGQLPQLERLVCDKLVVRSVDAFQPPDEMSVTARSQGMPSSFPTLKEFVVRHGTWDHAMLAEALLRDYQQSLQSLENIEISFGGTADALPWAPVLRAAGARLHTVVISMADQSPTHEGVHTTSASSHLFSLPPEFPNYHVYMLDNLAYCRSLRSILLKHHPHYTSIFSLQSLGFLEALCAVLERRPPPFPALEHLELWSIDRDGCTVSVSPELSARLARSLLDRDAYPVFGRLTVRVLSQFWVYDPDLWPRADTSQRVNALKDGLVRRWREAFAAFEQAHEVKLEVFLRG</sequence>
<proteinExistence type="predicted"/>
<gene>
    <name evidence="1" type="ORF">ONZ51_g10732</name>
</gene>
<name>A0AAD7TIW1_9APHY</name>
<dbReference type="AlphaFoldDB" id="A0AAD7TIW1"/>
<accession>A0AAD7TIW1</accession>
<dbReference type="Proteomes" id="UP001215151">
    <property type="component" value="Unassembled WGS sequence"/>
</dbReference>
<comment type="caution">
    <text evidence="1">The sequence shown here is derived from an EMBL/GenBank/DDBJ whole genome shotgun (WGS) entry which is preliminary data.</text>
</comment>
<protein>
    <submittedName>
        <fullName evidence="1">Uncharacterized protein</fullName>
    </submittedName>
</protein>
<dbReference type="EMBL" id="JAPEVG010000444">
    <property type="protein sequence ID" value="KAJ8462710.1"/>
    <property type="molecule type" value="Genomic_DNA"/>
</dbReference>
<organism evidence="1 2">
    <name type="scientific">Trametes cubensis</name>
    <dbReference type="NCBI Taxonomy" id="1111947"/>
    <lineage>
        <taxon>Eukaryota</taxon>
        <taxon>Fungi</taxon>
        <taxon>Dikarya</taxon>
        <taxon>Basidiomycota</taxon>
        <taxon>Agaricomycotina</taxon>
        <taxon>Agaricomycetes</taxon>
        <taxon>Polyporales</taxon>
        <taxon>Polyporaceae</taxon>
        <taxon>Trametes</taxon>
    </lineage>
</organism>